<sequence>MAHFSQKYQLFSNEPNNNNHINAAPFSQFYQPEPFDDFPDNNVCVHESGTCPPQGTKAINNATSICTKISCPNSSANSNKVETTIVKQLSQLVHSPIDNKKRKNKEGSASISSQSTMVRFIL</sequence>
<feature type="region of interest" description="Disordered" evidence="1">
    <location>
        <begin position="95"/>
        <end position="122"/>
    </location>
</feature>
<evidence type="ECO:0000313" key="3">
    <source>
        <dbReference type="Proteomes" id="UP001454036"/>
    </source>
</evidence>
<accession>A0AAV3PGG4</accession>
<organism evidence="2 3">
    <name type="scientific">Lithospermum erythrorhizon</name>
    <name type="common">Purple gromwell</name>
    <name type="synonym">Lithospermum officinale var. erythrorhizon</name>
    <dbReference type="NCBI Taxonomy" id="34254"/>
    <lineage>
        <taxon>Eukaryota</taxon>
        <taxon>Viridiplantae</taxon>
        <taxon>Streptophyta</taxon>
        <taxon>Embryophyta</taxon>
        <taxon>Tracheophyta</taxon>
        <taxon>Spermatophyta</taxon>
        <taxon>Magnoliopsida</taxon>
        <taxon>eudicotyledons</taxon>
        <taxon>Gunneridae</taxon>
        <taxon>Pentapetalae</taxon>
        <taxon>asterids</taxon>
        <taxon>lamiids</taxon>
        <taxon>Boraginales</taxon>
        <taxon>Boraginaceae</taxon>
        <taxon>Boraginoideae</taxon>
        <taxon>Lithospermeae</taxon>
        <taxon>Lithospermum</taxon>
    </lineage>
</organism>
<proteinExistence type="predicted"/>
<protein>
    <submittedName>
        <fullName evidence="2">Uncharacterized protein</fullName>
    </submittedName>
</protein>
<dbReference type="EMBL" id="BAABME010001353">
    <property type="protein sequence ID" value="GAA0149127.1"/>
    <property type="molecule type" value="Genomic_DNA"/>
</dbReference>
<dbReference type="Proteomes" id="UP001454036">
    <property type="component" value="Unassembled WGS sequence"/>
</dbReference>
<dbReference type="AlphaFoldDB" id="A0AAV3PGG4"/>
<gene>
    <name evidence="2" type="ORF">LIER_08384</name>
</gene>
<keyword evidence="3" id="KW-1185">Reference proteome</keyword>
<feature type="compositionally biased region" description="Polar residues" evidence="1">
    <location>
        <begin position="107"/>
        <end position="122"/>
    </location>
</feature>
<reference evidence="2 3" key="1">
    <citation type="submission" date="2024-01" db="EMBL/GenBank/DDBJ databases">
        <title>The complete chloroplast genome sequence of Lithospermum erythrorhizon: insights into the phylogenetic relationship among Boraginaceae species and the maternal lineages of purple gromwells.</title>
        <authorList>
            <person name="Okada T."/>
            <person name="Watanabe K."/>
        </authorList>
    </citation>
    <scope>NUCLEOTIDE SEQUENCE [LARGE SCALE GENOMIC DNA]</scope>
</reference>
<name>A0AAV3PGG4_LITER</name>
<evidence type="ECO:0000256" key="1">
    <source>
        <dbReference type="SAM" id="MobiDB-lite"/>
    </source>
</evidence>
<comment type="caution">
    <text evidence="2">The sequence shown here is derived from an EMBL/GenBank/DDBJ whole genome shotgun (WGS) entry which is preliminary data.</text>
</comment>
<evidence type="ECO:0000313" key="2">
    <source>
        <dbReference type="EMBL" id="GAA0149127.1"/>
    </source>
</evidence>